<protein>
    <submittedName>
        <fullName evidence="1">Uncharacterized protein</fullName>
    </submittedName>
</protein>
<proteinExistence type="predicted"/>
<gene>
    <name evidence="1" type="ORF">mRhiFer1_009625</name>
</gene>
<dbReference type="EMBL" id="JACAGC010000003">
    <property type="protein sequence ID" value="KAF6376434.1"/>
    <property type="molecule type" value="Genomic_DNA"/>
</dbReference>
<name>A0A7J7ZQI1_RHIFE</name>
<dbReference type="AlphaFoldDB" id="A0A7J7ZQI1"/>
<reference evidence="1 2" key="1">
    <citation type="journal article" date="2020" name="Nature">
        <title>Six reference-quality genomes reveal evolution of bat adaptations.</title>
        <authorList>
            <person name="Jebb D."/>
            <person name="Huang Z."/>
            <person name="Pippel M."/>
            <person name="Hughes G.M."/>
            <person name="Lavrichenko K."/>
            <person name="Devanna P."/>
            <person name="Winkler S."/>
            <person name="Jermiin L.S."/>
            <person name="Skirmuntt E.C."/>
            <person name="Katzourakis A."/>
            <person name="Burkitt-Gray L."/>
            <person name="Ray D.A."/>
            <person name="Sullivan K.A.M."/>
            <person name="Roscito J.G."/>
            <person name="Kirilenko B.M."/>
            <person name="Davalos L.M."/>
            <person name="Corthals A.P."/>
            <person name="Power M.L."/>
            <person name="Jones G."/>
            <person name="Ransome R.D."/>
            <person name="Dechmann D.K.N."/>
            <person name="Locatelli A.G."/>
            <person name="Puechmaille S.J."/>
            <person name="Fedrigo O."/>
            <person name="Jarvis E.D."/>
            <person name="Hiller M."/>
            <person name="Vernes S.C."/>
            <person name="Myers E.W."/>
            <person name="Teeling E.C."/>
        </authorList>
    </citation>
    <scope>NUCLEOTIDE SEQUENCE [LARGE SCALE GENOMIC DNA]</scope>
    <source>
        <strain evidence="1">MRhiFer1</strain>
        <tissue evidence="1">Lung</tissue>
    </source>
</reference>
<sequence>MLQSVSAVDAGREAGTGVLNEVKVGARWRRGPASRLPARSDSGTGWSEGAPQLRLARSVGPWPGDAPLSRDVSLRAVPRVLQKGHPQLRGLTHSAGICQAYCEKANKIRSETLHQGDIRAVIRPQPRLSCPRPGLATWLLPFRDRAHLSTFSICPGPQLVHWPRGWSRIRPLLSCLSIIVIMT</sequence>
<evidence type="ECO:0000313" key="1">
    <source>
        <dbReference type="EMBL" id="KAF6376434.1"/>
    </source>
</evidence>
<accession>A0A7J7ZQI1</accession>
<comment type="caution">
    <text evidence="1">The sequence shown here is derived from an EMBL/GenBank/DDBJ whole genome shotgun (WGS) entry which is preliminary data.</text>
</comment>
<evidence type="ECO:0000313" key="2">
    <source>
        <dbReference type="Proteomes" id="UP000585614"/>
    </source>
</evidence>
<organism evidence="1 2">
    <name type="scientific">Rhinolophus ferrumequinum</name>
    <name type="common">Greater horseshoe bat</name>
    <dbReference type="NCBI Taxonomy" id="59479"/>
    <lineage>
        <taxon>Eukaryota</taxon>
        <taxon>Metazoa</taxon>
        <taxon>Chordata</taxon>
        <taxon>Craniata</taxon>
        <taxon>Vertebrata</taxon>
        <taxon>Euteleostomi</taxon>
        <taxon>Mammalia</taxon>
        <taxon>Eutheria</taxon>
        <taxon>Laurasiatheria</taxon>
        <taxon>Chiroptera</taxon>
        <taxon>Yinpterochiroptera</taxon>
        <taxon>Rhinolophoidea</taxon>
        <taxon>Rhinolophidae</taxon>
        <taxon>Rhinolophinae</taxon>
        <taxon>Rhinolophus</taxon>
    </lineage>
</organism>
<dbReference type="Proteomes" id="UP000585614">
    <property type="component" value="Unassembled WGS sequence"/>
</dbReference>